<dbReference type="PANTHER" id="PTHR24406">
    <property type="entry name" value="TRANSCRIPTIONAL REPRESSOR CTCFL-RELATED"/>
    <property type="match status" value="1"/>
</dbReference>
<keyword evidence="3" id="KW-0677">Repeat</keyword>
<feature type="compositionally biased region" description="Basic residues" evidence="8">
    <location>
        <begin position="220"/>
        <end position="231"/>
    </location>
</feature>
<evidence type="ECO:0000313" key="10">
    <source>
        <dbReference type="Proteomes" id="UP000085678"/>
    </source>
</evidence>
<feature type="domain" description="C2H2-type" evidence="9">
    <location>
        <begin position="490"/>
        <end position="518"/>
    </location>
</feature>
<evidence type="ECO:0000313" key="11">
    <source>
        <dbReference type="RefSeq" id="XP_013400861.1"/>
    </source>
</evidence>
<dbReference type="Proteomes" id="UP000085678">
    <property type="component" value="Unplaced"/>
</dbReference>
<feature type="compositionally biased region" description="Basic and acidic residues" evidence="8">
    <location>
        <begin position="280"/>
        <end position="299"/>
    </location>
</feature>
<feature type="region of interest" description="Disordered" evidence="8">
    <location>
        <begin position="194"/>
        <end position="323"/>
    </location>
</feature>
<dbReference type="SMART" id="SM00355">
    <property type="entry name" value="ZnF_C2H2"/>
    <property type="match status" value="8"/>
</dbReference>
<keyword evidence="10" id="KW-1185">Reference proteome</keyword>
<dbReference type="PROSITE" id="PS00028">
    <property type="entry name" value="ZINC_FINGER_C2H2_1"/>
    <property type="match status" value="7"/>
</dbReference>
<keyword evidence="5" id="KW-0862">Zinc</keyword>
<dbReference type="InterPro" id="IPR050888">
    <property type="entry name" value="ZnF_C2H2-type_TF"/>
</dbReference>
<dbReference type="SUPFAM" id="SSF57667">
    <property type="entry name" value="beta-beta-alpha zinc fingers"/>
    <property type="match status" value="3"/>
</dbReference>
<dbReference type="FunFam" id="3.30.160.60:FF:000100">
    <property type="entry name" value="Zinc finger 45-like"/>
    <property type="match status" value="1"/>
</dbReference>
<name>A0A1S3ISE4_LINAN</name>
<evidence type="ECO:0000256" key="4">
    <source>
        <dbReference type="ARBA" id="ARBA00022771"/>
    </source>
</evidence>
<keyword evidence="4 7" id="KW-0863">Zinc-finger</keyword>
<evidence type="ECO:0000256" key="8">
    <source>
        <dbReference type="SAM" id="MobiDB-lite"/>
    </source>
</evidence>
<dbReference type="KEGG" id="lak:106166759"/>
<sequence>MSESAQGTEKAANICSSLSLNLSRELATLLSKTWTPNSGEVKLVCTCKRGQFQFTKEATGSVSFKIAGNFFREPVLGDFVCDLECMDDFEFELVSDVDNAGKPKDIECEENVKQTPENVQSEEQGKCYTVQSVENGESKNVKGELEEKPKRGPGRPAKKPRGFSARKVTSRAESDQTALIQPNSTITAINDSEKERHLHQKQEENPSDNILKGRGNTNLKRNRRVIKMPRRYRIEEGKDIKTTAHLSHENQPESEVNLGSKGDTDKHVDMHTNTVTNNTENDKTGDPKSETNSTRDAKETSQTTDNSSQREKRIMKTRKNATKRNGDPVLCPICQFPCKNGSAVYVHLKVKHRGHPEKRNYIQMFRGAMRRLCSLCGRMYHSSHGLKHHLQRVHHLGEVTGEFPCEDCGQVFKRRDLVKAHKQREHSGRPLTCHLCGKTYKTYLNLQEHIKYFHELDSKLECPHCHKYLSNRQTLRRHILKFHDEKQTVFCCSICGKQFRDKTSVQVHMLHKHEDAAQPEFPCTECGKKFTWRTALRNHMEGVHKIVKQKEFACTVCGKTFVAKVRLHNHMRQKHSNSTVLMEVDGEGNQNRTVYIVTTAGPETSEVVQEGTVNMEIGGSTEDQHIVEETVYYEMGQDKQLQVQYAQPDAQMNQFASTAPQAHGATYTSVPSGQTMTSEVQSATEAILLLESMTGESYGGYQHQQQTQYLQQQQQQQQQEQLLNQQHFEHQYHEHDYGDSMTLQHQ</sequence>
<dbReference type="InParanoid" id="A0A1S3ISE4"/>
<evidence type="ECO:0000256" key="5">
    <source>
        <dbReference type="ARBA" id="ARBA00022833"/>
    </source>
</evidence>
<gene>
    <name evidence="11" type="primary">LOC106166759</name>
</gene>
<feature type="compositionally biased region" description="Basic and acidic residues" evidence="8">
    <location>
        <begin position="232"/>
        <end position="251"/>
    </location>
</feature>
<dbReference type="GO" id="GO:0005634">
    <property type="term" value="C:nucleus"/>
    <property type="evidence" value="ECO:0007669"/>
    <property type="project" value="UniProtKB-SubCell"/>
</dbReference>
<evidence type="ECO:0000256" key="7">
    <source>
        <dbReference type="PROSITE-ProRule" id="PRU00042"/>
    </source>
</evidence>
<evidence type="ECO:0000259" key="9">
    <source>
        <dbReference type="PROSITE" id="PS50157"/>
    </source>
</evidence>
<dbReference type="OrthoDB" id="6051279at2759"/>
<reference evidence="11" key="1">
    <citation type="submission" date="2025-08" db="UniProtKB">
        <authorList>
            <consortium name="RefSeq"/>
        </authorList>
    </citation>
    <scope>IDENTIFICATION</scope>
    <source>
        <tissue evidence="11">Gonads</tissue>
    </source>
</reference>
<dbReference type="Gene3D" id="3.30.160.60">
    <property type="entry name" value="Classic Zinc Finger"/>
    <property type="match status" value="6"/>
</dbReference>
<keyword evidence="6" id="KW-0539">Nucleus</keyword>
<protein>
    <submittedName>
        <fullName evidence="11">Zinc finger protein 266-like</fullName>
    </submittedName>
</protein>
<dbReference type="InterPro" id="IPR013087">
    <property type="entry name" value="Znf_C2H2_type"/>
</dbReference>
<accession>A0A1S3ISE4</accession>
<feature type="domain" description="C2H2-type" evidence="9">
    <location>
        <begin position="460"/>
        <end position="488"/>
    </location>
</feature>
<keyword evidence="2" id="KW-0479">Metal-binding</keyword>
<comment type="subcellular location">
    <subcellularLocation>
        <location evidence="1">Nucleus</location>
    </subcellularLocation>
</comment>
<feature type="domain" description="C2H2-type" evidence="9">
    <location>
        <begin position="431"/>
        <end position="459"/>
    </location>
</feature>
<feature type="compositionally biased region" description="Basic and acidic residues" evidence="8">
    <location>
        <begin position="194"/>
        <end position="204"/>
    </location>
</feature>
<feature type="compositionally biased region" description="Basic and acidic residues" evidence="8">
    <location>
        <begin position="138"/>
        <end position="150"/>
    </location>
</feature>
<dbReference type="AlphaFoldDB" id="A0A1S3ISE4"/>
<evidence type="ECO:0000256" key="2">
    <source>
        <dbReference type="ARBA" id="ARBA00022723"/>
    </source>
</evidence>
<dbReference type="PROSITE" id="PS50157">
    <property type="entry name" value="ZINC_FINGER_C2H2_2"/>
    <property type="match status" value="7"/>
</dbReference>
<proteinExistence type="predicted"/>
<feature type="domain" description="C2H2-type" evidence="9">
    <location>
        <begin position="521"/>
        <end position="549"/>
    </location>
</feature>
<feature type="compositionally biased region" description="Basic residues" evidence="8">
    <location>
        <begin position="151"/>
        <end position="161"/>
    </location>
</feature>
<dbReference type="GO" id="GO:0008270">
    <property type="term" value="F:zinc ion binding"/>
    <property type="evidence" value="ECO:0007669"/>
    <property type="project" value="UniProtKB-KW"/>
</dbReference>
<dbReference type="GeneID" id="106166759"/>
<dbReference type="InterPro" id="IPR036236">
    <property type="entry name" value="Znf_C2H2_sf"/>
</dbReference>
<evidence type="ECO:0000256" key="1">
    <source>
        <dbReference type="ARBA" id="ARBA00004123"/>
    </source>
</evidence>
<feature type="domain" description="C2H2-type" evidence="9">
    <location>
        <begin position="371"/>
        <end position="400"/>
    </location>
</feature>
<dbReference type="RefSeq" id="XP_013400861.1">
    <property type="nucleotide sequence ID" value="XM_013545407.1"/>
</dbReference>
<feature type="domain" description="C2H2-type" evidence="9">
    <location>
        <begin position="552"/>
        <end position="580"/>
    </location>
</feature>
<evidence type="ECO:0000256" key="6">
    <source>
        <dbReference type="ARBA" id="ARBA00023242"/>
    </source>
</evidence>
<feature type="domain" description="C2H2-type" evidence="9">
    <location>
        <begin position="403"/>
        <end position="431"/>
    </location>
</feature>
<feature type="region of interest" description="Disordered" evidence="8">
    <location>
        <begin position="138"/>
        <end position="177"/>
    </location>
</feature>
<organism evidence="10 11">
    <name type="scientific">Lingula anatina</name>
    <name type="common">Brachiopod</name>
    <name type="synonym">Lingula unguis</name>
    <dbReference type="NCBI Taxonomy" id="7574"/>
    <lineage>
        <taxon>Eukaryota</taxon>
        <taxon>Metazoa</taxon>
        <taxon>Spiralia</taxon>
        <taxon>Lophotrochozoa</taxon>
        <taxon>Brachiopoda</taxon>
        <taxon>Linguliformea</taxon>
        <taxon>Lingulata</taxon>
        <taxon>Lingulida</taxon>
        <taxon>Linguloidea</taxon>
        <taxon>Lingulidae</taxon>
        <taxon>Lingula</taxon>
    </lineage>
</organism>
<evidence type="ECO:0000256" key="3">
    <source>
        <dbReference type="ARBA" id="ARBA00022737"/>
    </source>
</evidence>
<dbReference type="Pfam" id="PF00096">
    <property type="entry name" value="zf-C2H2"/>
    <property type="match status" value="4"/>
</dbReference>